<dbReference type="EMBL" id="CP001655">
    <property type="protein sequence ID" value="ACT06654.1"/>
    <property type="molecule type" value="Genomic_DNA"/>
</dbReference>
<protein>
    <submittedName>
        <fullName evidence="1">Uncharacterized protein</fullName>
    </submittedName>
</protein>
<proteinExistence type="predicted"/>
<gene>
    <name evidence="1" type="ordered locus">Dd1591_1803</name>
</gene>
<evidence type="ECO:0000313" key="1">
    <source>
        <dbReference type="EMBL" id="ACT06654.1"/>
    </source>
</evidence>
<sequence length="53" mass="6127">MRDGTIAMENKQISPYFPRLGGRKESGVLPIKNKRHPLRNVMLYNTAVLLRVF</sequence>
<evidence type="ECO:0000313" key="2">
    <source>
        <dbReference type="Proteomes" id="UP000002735"/>
    </source>
</evidence>
<reference evidence="1 2" key="1">
    <citation type="submission" date="2009-06" db="EMBL/GenBank/DDBJ databases">
        <title>Complete sequence of Dickeya zeae Ech1591.</title>
        <authorList>
            <consortium name="US DOE Joint Genome Institute"/>
            <person name="Lucas S."/>
            <person name="Copeland A."/>
            <person name="Lapidus A."/>
            <person name="Glavina del Rio T."/>
            <person name="Tice H."/>
            <person name="Bruce D."/>
            <person name="Goodwin L."/>
            <person name="Pitluck S."/>
            <person name="Chertkov O."/>
            <person name="Brettin T."/>
            <person name="Detter J.C."/>
            <person name="Han C."/>
            <person name="Larimer F."/>
            <person name="Land M."/>
            <person name="Hauser L."/>
            <person name="Kyrpides N."/>
            <person name="Ovchinnikova G."/>
            <person name="Balakrishnan V."/>
            <person name="Glasner J."/>
            <person name="Perna N.T."/>
        </authorList>
    </citation>
    <scope>NUCLEOTIDE SEQUENCE [LARGE SCALE GENOMIC DNA]</scope>
    <source>
        <strain evidence="1 2">Ech1591</strain>
    </source>
</reference>
<organism evidence="1 2">
    <name type="scientific">Dickeya chrysanthemi (strain Ech1591)</name>
    <name type="common">Dickeya zeae (strain Ech1591)</name>
    <dbReference type="NCBI Taxonomy" id="561229"/>
    <lineage>
        <taxon>Bacteria</taxon>
        <taxon>Pseudomonadati</taxon>
        <taxon>Pseudomonadota</taxon>
        <taxon>Gammaproteobacteria</taxon>
        <taxon>Enterobacterales</taxon>
        <taxon>Pectobacteriaceae</taxon>
        <taxon>Dickeya</taxon>
    </lineage>
</organism>
<dbReference type="KEGG" id="dze:Dd1591_1803"/>
<accession>C6CG84</accession>
<dbReference type="HOGENOM" id="CLU_3060980_0_0_6"/>
<name>C6CG84_DICC1</name>
<dbReference type="AlphaFoldDB" id="C6CG84"/>
<dbReference type="Proteomes" id="UP000002735">
    <property type="component" value="Chromosome"/>
</dbReference>